<dbReference type="InterPro" id="IPR000524">
    <property type="entry name" value="Tscrpt_reg_HTH_GntR"/>
</dbReference>
<gene>
    <name evidence="5" type="ORF">NK118_02050</name>
</gene>
<dbReference type="SMART" id="SM00345">
    <property type="entry name" value="HTH_GNTR"/>
    <property type="match status" value="1"/>
</dbReference>
<sequence>MEATDLYIKVKRHIAQAIFNGIYNEGERLPSERALSEELGVSRVTVRKALAELGQEQLLQREVGRGTQIAFHNLGHKDSLDSICLVAPAKTPFFSSFIEALQTILDKQDILLIYVQKSKYKSLEDCLFKLYKRELYNTVIWPDDEPLDEDKLKRLRAIGMNMTFFDTDIQEKYADRVLMDNQKAITDLLKAAGKTRRPALYLGWDNYQVYSVKCREDIYRREQKGQVAVRTVSWKQRMNPDEELRGIVSKLPATADVFCGSGEIGLALGRVLGEEKGRDVRIYSIDEFPQSQAYNITTVAQDYGQSATAVLASLTAQCSGEGTWQAKSIKVPGQLISR</sequence>
<dbReference type="EMBL" id="JAMZFV010000001">
    <property type="protein sequence ID" value="MCP1109025.1"/>
    <property type="molecule type" value="Genomic_DNA"/>
</dbReference>
<reference evidence="5 6" key="1">
    <citation type="journal article" date="2022" name="Genome Biol. Evol.">
        <title>Host diet, physiology and behaviors set the stage for Lachnospiraceae cladogenesis.</title>
        <authorList>
            <person name="Vera-Ponce De Leon A."/>
            <person name="Schneider M."/>
            <person name="Jahnes B.C."/>
            <person name="Sadowski V."/>
            <person name="Camuy-Velez L.A."/>
            <person name="Duan J."/>
            <person name="Sabree Z.L."/>
        </authorList>
    </citation>
    <scope>NUCLEOTIDE SEQUENCE [LARGE SCALE GENOMIC DNA]</scope>
    <source>
        <strain evidence="5 6">PAL227</strain>
    </source>
</reference>
<organism evidence="5 6">
    <name type="scientific">Ohessyouella blattaphilus</name>
    <dbReference type="NCBI Taxonomy" id="2949333"/>
    <lineage>
        <taxon>Bacteria</taxon>
        <taxon>Bacillati</taxon>
        <taxon>Bacillota</taxon>
        <taxon>Clostridia</taxon>
        <taxon>Lachnospirales</taxon>
        <taxon>Lachnospiraceae</taxon>
        <taxon>Ohessyouella</taxon>
    </lineage>
</organism>
<dbReference type="InterPro" id="IPR036388">
    <property type="entry name" value="WH-like_DNA-bd_sf"/>
</dbReference>
<dbReference type="Gene3D" id="1.10.10.10">
    <property type="entry name" value="Winged helix-like DNA-binding domain superfamily/Winged helix DNA-binding domain"/>
    <property type="match status" value="1"/>
</dbReference>
<dbReference type="Pfam" id="PF00392">
    <property type="entry name" value="GntR"/>
    <property type="match status" value="1"/>
</dbReference>
<keyword evidence="6" id="KW-1185">Reference proteome</keyword>
<dbReference type="SUPFAM" id="SSF46785">
    <property type="entry name" value="Winged helix' DNA-binding domain"/>
    <property type="match status" value="1"/>
</dbReference>
<dbReference type="PRINTS" id="PR00035">
    <property type="entry name" value="HTHGNTR"/>
</dbReference>
<dbReference type="Proteomes" id="UP001523565">
    <property type="component" value="Unassembled WGS sequence"/>
</dbReference>
<dbReference type="InterPro" id="IPR028082">
    <property type="entry name" value="Peripla_BP_I"/>
</dbReference>
<dbReference type="SUPFAM" id="SSF53822">
    <property type="entry name" value="Periplasmic binding protein-like I"/>
    <property type="match status" value="1"/>
</dbReference>
<keyword evidence="2" id="KW-0238">DNA-binding</keyword>
<evidence type="ECO:0000256" key="3">
    <source>
        <dbReference type="ARBA" id="ARBA00023163"/>
    </source>
</evidence>
<dbReference type="PANTHER" id="PTHR44846:SF17">
    <property type="entry name" value="GNTR-FAMILY TRANSCRIPTIONAL REGULATOR"/>
    <property type="match status" value="1"/>
</dbReference>
<dbReference type="Gene3D" id="3.40.50.2300">
    <property type="match status" value="2"/>
</dbReference>
<dbReference type="InterPro" id="IPR050679">
    <property type="entry name" value="Bact_HTH_transcr_reg"/>
</dbReference>
<comment type="caution">
    <text evidence="5">The sequence shown here is derived from an EMBL/GenBank/DDBJ whole genome shotgun (WGS) entry which is preliminary data.</text>
</comment>
<evidence type="ECO:0000256" key="2">
    <source>
        <dbReference type="ARBA" id="ARBA00023125"/>
    </source>
</evidence>
<evidence type="ECO:0000313" key="6">
    <source>
        <dbReference type="Proteomes" id="UP001523565"/>
    </source>
</evidence>
<evidence type="ECO:0000313" key="5">
    <source>
        <dbReference type="EMBL" id="MCP1109025.1"/>
    </source>
</evidence>
<accession>A0ABT1EEA7</accession>
<proteinExistence type="predicted"/>
<protein>
    <submittedName>
        <fullName evidence="5">GntR family transcriptional regulator</fullName>
    </submittedName>
</protein>
<dbReference type="PROSITE" id="PS50949">
    <property type="entry name" value="HTH_GNTR"/>
    <property type="match status" value="1"/>
</dbReference>
<dbReference type="InterPro" id="IPR036390">
    <property type="entry name" value="WH_DNA-bd_sf"/>
</dbReference>
<dbReference type="PANTHER" id="PTHR44846">
    <property type="entry name" value="MANNOSYL-D-GLYCERATE TRANSPORT/METABOLISM SYSTEM REPRESSOR MNGR-RELATED"/>
    <property type="match status" value="1"/>
</dbReference>
<feature type="domain" description="HTH gntR-type" evidence="4">
    <location>
        <begin position="4"/>
        <end position="72"/>
    </location>
</feature>
<keyword evidence="1" id="KW-0805">Transcription regulation</keyword>
<dbReference type="RefSeq" id="WP_262067925.1">
    <property type="nucleotide sequence ID" value="NZ_JAMXOC010000001.1"/>
</dbReference>
<evidence type="ECO:0000256" key="1">
    <source>
        <dbReference type="ARBA" id="ARBA00023015"/>
    </source>
</evidence>
<dbReference type="CDD" id="cd07377">
    <property type="entry name" value="WHTH_GntR"/>
    <property type="match status" value="1"/>
</dbReference>
<keyword evidence="3" id="KW-0804">Transcription</keyword>
<evidence type="ECO:0000259" key="4">
    <source>
        <dbReference type="PROSITE" id="PS50949"/>
    </source>
</evidence>
<name>A0ABT1EEA7_9FIRM</name>